<dbReference type="PANTHER" id="PTHR22803">
    <property type="entry name" value="MANNOSE, PHOSPHOLIPASE, LECTIN RECEPTOR RELATED"/>
    <property type="match status" value="1"/>
</dbReference>
<evidence type="ECO:0000259" key="6">
    <source>
        <dbReference type="PROSITE" id="PS50041"/>
    </source>
</evidence>
<reference evidence="7 8" key="1">
    <citation type="submission" date="2013-05" db="EMBL/GenBank/DDBJ databases">
        <title>Genome assembly of Chondromyces apiculatus DSM 436.</title>
        <authorList>
            <person name="Sharma G."/>
            <person name="Khatri I."/>
            <person name="Kaur C."/>
            <person name="Mayilraj S."/>
            <person name="Subramanian S."/>
        </authorList>
    </citation>
    <scope>NUCLEOTIDE SEQUENCE [LARGE SCALE GENOMIC DNA]</scope>
    <source>
        <strain evidence="7 8">DSM 436</strain>
    </source>
</reference>
<dbReference type="AlphaFoldDB" id="A0A017T7I3"/>
<dbReference type="CDD" id="cd00037">
    <property type="entry name" value="CLECT"/>
    <property type="match status" value="1"/>
</dbReference>
<evidence type="ECO:0000313" key="7">
    <source>
        <dbReference type="EMBL" id="EYF04947.1"/>
    </source>
</evidence>
<dbReference type="PROSITE" id="PS00615">
    <property type="entry name" value="C_TYPE_LECTIN_1"/>
    <property type="match status" value="1"/>
</dbReference>
<feature type="region of interest" description="Disordered" evidence="4">
    <location>
        <begin position="27"/>
        <end position="48"/>
    </location>
</feature>
<dbReference type="Pfam" id="PF00059">
    <property type="entry name" value="Lectin_C"/>
    <property type="match status" value="1"/>
</dbReference>
<dbReference type="PROSITE" id="PS50041">
    <property type="entry name" value="C_TYPE_LECTIN_2"/>
    <property type="match status" value="1"/>
</dbReference>
<dbReference type="InterPro" id="IPR018378">
    <property type="entry name" value="C-type_lectin_CS"/>
</dbReference>
<evidence type="ECO:0000256" key="1">
    <source>
        <dbReference type="ARBA" id="ARBA00022729"/>
    </source>
</evidence>
<name>A0A017T7I3_9BACT</name>
<protein>
    <recommendedName>
        <fullName evidence="6">C-type lectin domain-containing protein</fullName>
    </recommendedName>
</protein>
<dbReference type="EMBL" id="ASRX01000028">
    <property type="protein sequence ID" value="EYF04947.1"/>
    <property type="molecule type" value="Genomic_DNA"/>
</dbReference>
<keyword evidence="2" id="KW-0677">Repeat</keyword>
<dbReference type="SMART" id="SM00034">
    <property type="entry name" value="CLECT"/>
    <property type="match status" value="1"/>
</dbReference>
<sequence length="243" mass="24805">MRTMTTMRGILLAVVAATVGCAAGNGDDATGGQGASTSASGGGGGAGGGATTGGGGGAGGTGGVGGAGGAGGAGGGSVCGNGIVEPTEACDDGNDDPGDRCDDCLVQCRQGEHKWEDNDHCYGEFTAQKINYEAAKQVCLSQGGYLVSLTSQAEQDFVFDTVIDPAIALPRWLGLTDLTTEGTFAWESGEPFAYTNWEAGQPDDFEGTEDCVEMYHVTGEWNDDNCTYEYHYVCEYEVAAPQP</sequence>
<dbReference type="PROSITE" id="PS51257">
    <property type="entry name" value="PROKAR_LIPOPROTEIN"/>
    <property type="match status" value="1"/>
</dbReference>
<proteinExistence type="predicted"/>
<dbReference type="SUPFAM" id="SSF56436">
    <property type="entry name" value="C-type lectin-like"/>
    <property type="match status" value="1"/>
</dbReference>
<dbReference type="InterPro" id="IPR016186">
    <property type="entry name" value="C-type_lectin-like/link_sf"/>
</dbReference>
<dbReference type="InterPro" id="IPR016187">
    <property type="entry name" value="CTDL_fold"/>
</dbReference>
<feature type="signal peptide" evidence="5">
    <location>
        <begin position="1"/>
        <end position="22"/>
    </location>
</feature>
<accession>A0A017T7I3</accession>
<dbReference type="Proteomes" id="UP000019678">
    <property type="component" value="Unassembled WGS sequence"/>
</dbReference>
<dbReference type="Gene3D" id="3.10.100.10">
    <property type="entry name" value="Mannose-Binding Protein A, subunit A"/>
    <property type="match status" value="1"/>
</dbReference>
<feature type="domain" description="C-type lectin" evidence="6">
    <location>
        <begin position="117"/>
        <end position="235"/>
    </location>
</feature>
<feature type="chain" id="PRO_5001496410" description="C-type lectin domain-containing protein" evidence="5">
    <location>
        <begin position="23"/>
        <end position="243"/>
    </location>
</feature>
<keyword evidence="8" id="KW-1185">Reference proteome</keyword>
<keyword evidence="3" id="KW-1015">Disulfide bond</keyword>
<feature type="compositionally biased region" description="Gly residues" evidence="4">
    <location>
        <begin position="29"/>
        <end position="48"/>
    </location>
</feature>
<evidence type="ECO:0000256" key="3">
    <source>
        <dbReference type="ARBA" id="ARBA00023157"/>
    </source>
</evidence>
<dbReference type="eggNOG" id="COG2304">
    <property type="taxonomic scope" value="Bacteria"/>
</dbReference>
<evidence type="ECO:0000256" key="4">
    <source>
        <dbReference type="SAM" id="MobiDB-lite"/>
    </source>
</evidence>
<evidence type="ECO:0000256" key="5">
    <source>
        <dbReference type="SAM" id="SignalP"/>
    </source>
</evidence>
<dbReference type="NCBIfam" id="TIGR02232">
    <property type="entry name" value="myxo_disulf_rpt"/>
    <property type="match status" value="1"/>
</dbReference>
<organism evidence="7 8">
    <name type="scientific">Chondromyces apiculatus DSM 436</name>
    <dbReference type="NCBI Taxonomy" id="1192034"/>
    <lineage>
        <taxon>Bacteria</taxon>
        <taxon>Pseudomonadati</taxon>
        <taxon>Myxococcota</taxon>
        <taxon>Polyangia</taxon>
        <taxon>Polyangiales</taxon>
        <taxon>Polyangiaceae</taxon>
        <taxon>Chondromyces</taxon>
    </lineage>
</organism>
<evidence type="ECO:0000256" key="2">
    <source>
        <dbReference type="ARBA" id="ARBA00022737"/>
    </source>
</evidence>
<evidence type="ECO:0000313" key="8">
    <source>
        <dbReference type="Proteomes" id="UP000019678"/>
    </source>
</evidence>
<gene>
    <name evidence="7" type="ORF">CAP_3758</name>
</gene>
<dbReference type="InterPro" id="IPR050111">
    <property type="entry name" value="C-type_lectin/snaclec_domain"/>
</dbReference>
<comment type="caution">
    <text evidence="7">The sequence shown here is derived from an EMBL/GenBank/DDBJ whole genome shotgun (WGS) entry which is preliminary data.</text>
</comment>
<keyword evidence="1 5" id="KW-0732">Signal</keyword>
<dbReference type="InterPro" id="IPR011936">
    <property type="entry name" value="Myxo_disulph_rpt"/>
</dbReference>
<dbReference type="STRING" id="1192034.CAP_3758"/>
<dbReference type="InterPro" id="IPR001304">
    <property type="entry name" value="C-type_lectin-like"/>
</dbReference>